<dbReference type="AlphaFoldDB" id="M5TX09"/>
<dbReference type="PATRIC" id="fig|1263870.3.peg.5208"/>
<gene>
    <name evidence="1" type="ORF">RSSM_04924</name>
</gene>
<sequence>MPRPPIPAAASLPDAGPLYATGPLYAAGPLPRQRIRGISRG</sequence>
<dbReference type="Proteomes" id="UP000011885">
    <property type="component" value="Unassembled WGS sequence"/>
</dbReference>
<accession>M5TX09</accession>
<organism evidence="1 2">
    <name type="scientific">Rhodopirellula sallentina SM41</name>
    <dbReference type="NCBI Taxonomy" id="1263870"/>
    <lineage>
        <taxon>Bacteria</taxon>
        <taxon>Pseudomonadati</taxon>
        <taxon>Planctomycetota</taxon>
        <taxon>Planctomycetia</taxon>
        <taxon>Pirellulales</taxon>
        <taxon>Pirellulaceae</taxon>
        <taxon>Rhodopirellula</taxon>
    </lineage>
</organism>
<protein>
    <submittedName>
        <fullName evidence="1">Uncharacterized protein</fullName>
    </submittedName>
</protein>
<name>M5TX09_9BACT</name>
<evidence type="ECO:0000313" key="1">
    <source>
        <dbReference type="EMBL" id="EMI53584.1"/>
    </source>
</evidence>
<dbReference type="EMBL" id="ANOH01000341">
    <property type="protein sequence ID" value="EMI53584.1"/>
    <property type="molecule type" value="Genomic_DNA"/>
</dbReference>
<comment type="caution">
    <text evidence="1">The sequence shown here is derived from an EMBL/GenBank/DDBJ whole genome shotgun (WGS) entry which is preliminary data.</text>
</comment>
<reference evidence="1 2" key="1">
    <citation type="journal article" date="2013" name="Mar. Genomics">
        <title>Expression of sulfatases in Rhodopirellula baltica and the diversity of sulfatases in the genus Rhodopirellula.</title>
        <authorList>
            <person name="Wegner C.E."/>
            <person name="Richter-Heitmann T."/>
            <person name="Klindworth A."/>
            <person name="Klockow C."/>
            <person name="Richter M."/>
            <person name="Achstetter T."/>
            <person name="Glockner F.O."/>
            <person name="Harder J."/>
        </authorList>
    </citation>
    <scope>NUCLEOTIDE SEQUENCE [LARGE SCALE GENOMIC DNA]</scope>
    <source>
        <strain evidence="1 2">SM41</strain>
    </source>
</reference>
<dbReference type="RefSeq" id="WP_008684424.1">
    <property type="nucleotide sequence ID" value="NZ_ANOH01000341.1"/>
</dbReference>
<keyword evidence="2" id="KW-1185">Reference proteome</keyword>
<proteinExistence type="predicted"/>
<evidence type="ECO:0000313" key="2">
    <source>
        <dbReference type="Proteomes" id="UP000011885"/>
    </source>
</evidence>